<dbReference type="Pfam" id="PF23188">
    <property type="entry name" value="THU_Piezo1"/>
    <property type="match status" value="1"/>
</dbReference>
<feature type="transmembrane region" description="Helical" evidence="2">
    <location>
        <begin position="413"/>
        <end position="432"/>
    </location>
</feature>
<evidence type="ECO:0000313" key="5">
    <source>
        <dbReference type="WBParaSite" id="jg5357"/>
    </source>
</evidence>
<dbReference type="GO" id="GO:0005261">
    <property type="term" value="F:monoatomic cation channel activity"/>
    <property type="evidence" value="ECO:0007669"/>
    <property type="project" value="TreeGrafter"/>
</dbReference>
<keyword evidence="4" id="KW-1185">Reference proteome</keyword>
<sequence>MSARGRPGSIIDVDDPLPGYDLRNLYPDSVLPAKRAGDYYMFDYDRERMSQPNRRQEFQRFESFLVSGVKIIQKLAAVHRNLQNLDLDSTMEAVAVAEKGRTRLEQAVEEDLGPVVRFRKTAGGGGRNGDDSPDRSETSSGKLETHICDEAKASSKSWPELILVVFKFGWKVIKSSLGWVASFLNARSREHRYVAFVLNKEKERLKQVMNDELYDAQRPAGELRRLGRIAMIFYTEVVIVIKFLFQFGFWYWNRQSAVIQETNEPYKLPYVLGIQKPTTLRYMLRRLGLWKDANVQDTFSSSTVSTTITEPQTRLESPQRTSIVSGTSRKGSASKQKTKRNSQDQEEIDMETGLGSSTIQPSTSQAAQSMYATKDVADDSNSNNGQEDHSSSGAVVVFFRKLLYPKFRYIRDLYPIMFFLDVLGFFIVAFGYKHLERVELVTCLVTFKRVEYQSLLW</sequence>
<feature type="region of interest" description="Disordered" evidence="1">
    <location>
        <begin position="301"/>
        <end position="390"/>
    </location>
</feature>
<evidence type="ECO:0000256" key="2">
    <source>
        <dbReference type="SAM" id="Phobius"/>
    </source>
</evidence>
<evidence type="ECO:0000259" key="3">
    <source>
        <dbReference type="Pfam" id="PF23188"/>
    </source>
</evidence>
<dbReference type="GO" id="GO:0071260">
    <property type="term" value="P:cellular response to mechanical stimulus"/>
    <property type="evidence" value="ECO:0007669"/>
    <property type="project" value="TreeGrafter"/>
</dbReference>
<dbReference type="InterPro" id="IPR056768">
    <property type="entry name" value="THU_Piezo"/>
</dbReference>
<feature type="transmembrane region" description="Helical" evidence="2">
    <location>
        <begin position="231"/>
        <end position="252"/>
    </location>
</feature>
<feature type="domain" description="Piezo transmembrane helical unit" evidence="3">
    <location>
        <begin position="229"/>
        <end position="277"/>
    </location>
</feature>
<evidence type="ECO:0000313" key="4">
    <source>
        <dbReference type="Proteomes" id="UP000887574"/>
    </source>
</evidence>
<dbReference type="InterPro" id="IPR027272">
    <property type="entry name" value="Piezo"/>
</dbReference>
<dbReference type="GO" id="GO:0005886">
    <property type="term" value="C:plasma membrane"/>
    <property type="evidence" value="ECO:0007669"/>
    <property type="project" value="TreeGrafter"/>
</dbReference>
<organism evidence="4 5">
    <name type="scientific">Ditylenchus dipsaci</name>
    <dbReference type="NCBI Taxonomy" id="166011"/>
    <lineage>
        <taxon>Eukaryota</taxon>
        <taxon>Metazoa</taxon>
        <taxon>Ecdysozoa</taxon>
        <taxon>Nematoda</taxon>
        <taxon>Chromadorea</taxon>
        <taxon>Rhabditida</taxon>
        <taxon>Tylenchina</taxon>
        <taxon>Tylenchomorpha</taxon>
        <taxon>Sphaerularioidea</taxon>
        <taxon>Anguinidae</taxon>
        <taxon>Anguininae</taxon>
        <taxon>Ditylenchus</taxon>
    </lineage>
</organism>
<protein>
    <recommendedName>
        <fullName evidence="3">Piezo transmembrane helical unit domain-containing protein</fullName>
    </recommendedName>
</protein>
<feature type="compositionally biased region" description="Polar residues" evidence="1">
    <location>
        <begin position="354"/>
        <end position="371"/>
    </location>
</feature>
<proteinExistence type="predicted"/>
<accession>A0A915ECZ7</accession>
<feature type="compositionally biased region" description="Polar residues" evidence="1">
    <location>
        <begin position="310"/>
        <end position="335"/>
    </location>
</feature>
<dbReference type="WBParaSite" id="jg5357">
    <property type="protein sequence ID" value="jg5357"/>
    <property type="gene ID" value="jg5357"/>
</dbReference>
<dbReference type="GO" id="GO:0042391">
    <property type="term" value="P:regulation of membrane potential"/>
    <property type="evidence" value="ECO:0007669"/>
    <property type="project" value="TreeGrafter"/>
</dbReference>
<reference evidence="5" key="1">
    <citation type="submission" date="2022-11" db="UniProtKB">
        <authorList>
            <consortium name="WormBaseParasite"/>
        </authorList>
    </citation>
    <scope>IDENTIFICATION</scope>
</reference>
<feature type="region of interest" description="Disordered" evidence="1">
    <location>
        <begin position="118"/>
        <end position="143"/>
    </location>
</feature>
<keyword evidence="2" id="KW-0472">Membrane</keyword>
<dbReference type="GO" id="GO:0008381">
    <property type="term" value="F:mechanosensitive monoatomic ion channel activity"/>
    <property type="evidence" value="ECO:0007669"/>
    <property type="project" value="InterPro"/>
</dbReference>
<dbReference type="Proteomes" id="UP000887574">
    <property type="component" value="Unplaced"/>
</dbReference>
<name>A0A915ECZ7_9BILA</name>
<dbReference type="PANTHER" id="PTHR13167">
    <property type="entry name" value="PIEZO-TYPE MECHANOSENSITIVE ION CHANNEL COMPONENT"/>
    <property type="match status" value="1"/>
</dbReference>
<keyword evidence="2" id="KW-0812">Transmembrane</keyword>
<feature type="compositionally biased region" description="Basic and acidic residues" evidence="1">
    <location>
        <begin position="128"/>
        <end position="143"/>
    </location>
</feature>
<keyword evidence="2" id="KW-1133">Transmembrane helix</keyword>
<dbReference type="GO" id="GO:0050982">
    <property type="term" value="P:detection of mechanical stimulus"/>
    <property type="evidence" value="ECO:0007669"/>
    <property type="project" value="TreeGrafter"/>
</dbReference>
<dbReference type="PANTHER" id="PTHR13167:SF25">
    <property type="entry name" value="PIEZO-TYPE MECHANOSENSITIVE ION CHANNEL COMPONENT"/>
    <property type="match status" value="1"/>
</dbReference>
<evidence type="ECO:0000256" key="1">
    <source>
        <dbReference type="SAM" id="MobiDB-lite"/>
    </source>
</evidence>
<dbReference type="AlphaFoldDB" id="A0A915ECZ7"/>